<dbReference type="PANTHER" id="PTHR10858">
    <property type="entry name" value="DEOXYRIBONUCLEASE II"/>
    <property type="match status" value="1"/>
</dbReference>
<evidence type="ECO:0000256" key="8">
    <source>
        <dbReference type="ARBA" id="ARBA00022729"/>
    </source>
</evidence>
<evidence type="ECO:0000313" key="19">
    <source>
        <dbReference type="Ensembl" id="ENSLCAP00010038248.1"/>
    </source>
</evidence>
<keyword evidence="6" id="KW-0053">Apoptosis</keyword>
<evidence type="ECO:0000256" key="14">
    <source>
        <dbReference type="ARBA" id="ARBA00039868"/>
    </source>
</evidence>
<evidence type="ECO:0000256" key="12">
    <source>
        <dbReference type="ARBA" id="ARBA00023180"/>
    </source>
</evidence>
<dbReference type="CDD" id="cd09120">
    <property type="entry name" value="PLDc_DNaseII_1"/>
    <property type="match status" value="1"/>
</dbReference>
<evidence type="ECO:0000256" key="16">
    <source>
        <dbReference type="ARBA" id="ARBA00041918"/>
    </source>
</evidence>
<protein>
    <recommendedName>
        <fullName evidence="14">Deoxyribonuclease-2-alpha</fullName>
        <ecNumber evidence="4">3.1.22.1</ecNumber>
    </recommendedName>
    <alternativeName>
        <fullName evidence="15">Acid DNase</fullName>
    </alternativeName>
    <alternativeName>
        <fullName evidence="17">Deoxyribonuclease II alpha</fullName>
    </alternativeName>
    <alternativeName>
        <fullName evidence="16">Lysosomal DNase II</fullName>
    </alternativeName>
</protein>
<evidence type="ECO:0000256" key="15">
    <source>
        <dbReference type="ARBA" id="ARBA00041393"/>
    </source>
</evidence>
<evidence type="ECO:0000256" key="3">
    <source>
        <dbReference type="ARBA" id="ARBA00007527"/>
    </source>
</evidence>
<keyword evidence="8" id="KW-0732">Signal</keyword>
<keyword evidence="5" id="KW-0217">Developmental protein</keyword>
<evidence type="ECO:0000256" key="10">
    <source>
        <dbReference type="ARBA" id="ARBA00022801"/>
    </source>
</evidence>
<dbReference type="Ensembl" id="ENSLCAT00010039158.1">
    <property type="protein sequence ID" value="ENSLCAP00010038248.1"/>
    <property type="gene ID" value="ENSLCAG00010017922.1"/>
</dbReference>
<organism evidence="19 20">
    <name type="scientific">Lates calcarifer</name>
    <name type="common">Barramundi</name>
    <name type="synonym">Holocentrus calcarifer</name>
    <dbReference type="NCBI Taxonomy" id="8187"/>
    <lineage>
        <taxon>Eukaryota</taxon>
        <taxon>Metazoa</taxon>
        <taxon>Chordata</taxon>
        <taxon>Craniata</taxon>
        <taxon>Vertebrata</taxon>
        <taxon>Euteleostomi</taxon>
        <taxon>Actinopterygii</taxon>
        <taxon>Neopterygii</taxon>
        <taxon>Teleostei</taxon>
        <taxon>Neoteleostei</taxon>
        <taxon>Acanthomorphata</taxon>
        <taxon>Carangaria</taxon>
        <taxon>Carangaria incertae sedis</taxon>
        <taxon>Centropomidae</taxon>
        <taxon>Lates</taxon>
    </lineage>
</organism>
<keyword evidence="12" id="KW-0325">Glycoprotein</keyword>
<evidence type="ECO:0000313" key="20">
    <source>
        <dbReference type="Proteomes" id="UP000314980"/>
    </source>
</evidence>
<evidence type="ECO:0000256" key="17">
    <source>
        <dbReference type="ARBA" id="ARBA00043033"/>
    </source>
</evidence>
<comment type="function">
    <text evidence="18">Hydrolyzes DNA under acidic conditions with a preference for double-stranded DNA. Plays a major role in the clearance of nucleic acids generated through apoptosis, hence preventing autoinflammation. Necessary for proper fetal development and for definitive erythropoiesis in fetal liver and bone marrow, where it degrades nuclear DNA expelled from erythroid precursor cells.</text>
</comment>
<reference evidence="19" key="3">
    <citation type="submission" date="2025-09" db="UniProtKB">
        <authorList>
            <consortium name="Ensembl"/>
        </authorList>
    </citation>
    <scope>IDENTIFICATION</scope>
</reference>
<proteinExistence type="inferred from homology"/>
<sequence length="342" mass="38537">APKLKDKLTGLEYIYIGPDAHGKVTKRTSGTKLIDDPKGILANTLQPLFTNTMDFGFISYSDQPPDGRSVSNTHGHSKGVLMVDKTTAVWLLHSTPRFPYKREENCFYPLSGTRNAQTFICVTFKYDQFRAIGNVAFNFDDHIPDSFKKDFTDAVNEAGVNPLYNAFQSLTSRGGQQFGSIAKQQSPDDLYFAIASLPEVNSNVLVQTWGGQDDRDKSYCPKNGKDVNNIIYVVTDLGDWEPGNDHSKWCVAKDKPLTCIADVNRADSQFRRPGGALCIDNEKIKNIFNKFLQKPVDCQNIQLFIQMYGTILLYTFSQRLHFSIEQVPRLQDFQLLNSLLCC</sequence>
<keyword evidence="7" id="KW-0540">Nuclease</keyword>
<dbReference type="GO" id="GO:0006309">
    <property type="term" value="P:apoptotic DNA fragmentation"/>
    <property type="evidence" value="ECO:0007669"/>
    <property type="project" value="TreeGrafter"/>
</dbReference>
<reference evidence="19" key="2">
    <citation type="submission" date="2025-08" db="UniProtKB">
        <authorList>
            <consortium name="Ensembl"/>
        </authorList>
    </citation>
    <scope>IDENTIFICATION</scope>
</reference>
<evidence type="ECO:0000256" key="2">
    <source>
        <dbReference type="ARBA" id="ARBA00004371"/>
    </source>
</evidence>
<comment type="catalytic activity">
    <reaction evidence="1">
        <text>Endonucleolytic cleavage to nucleoside 3'-phosphates and 3'-phosphooligonucleotide end-products.</text>
        <dbReference type="EC" id="3.1.22.1"/>
    </reaction>
</comment>
<keyword evidence="9" id="KW-0255">Endonuclease</keyword>
<evidence type="ECO:0000256" key="7">
    <source>
        <dbReference type="ARBA" id="ARBA00022722"/>
    </source>
</evidence>
<evidence type="ECO:0000256" key="1">
    <source>
        <dbReference type="ARBA" id="ARBA00000447"/>
    </source>
</evidence>
<accession>A0A4W6EGW0</accession>
<dbReference type="GeneTree" id="ENSGT00390000002634"/>
<dbReference type="InterPro" id="IPR004947">
    <property type="entry name" value="DNase_II"/>
</dbReference>
<keyword evidence="13" id="KW-0458">Lysosome</keyword>
<dbReference type="GO" id="GO:0004531">
    <property type="term" value="F:deoxyribonuclease II activity"/>
    <property type="evidence" value="ECO:0007669"/>
    <property type="project" value="UniProtKB-EC"/>
</dbReference>
<name>A0A4W6EGW0_LATCA</name>
<comment type="similarity">
    <text evidence="3">Belongs to the DNase II family.</text>
</comment>
<keyword evidence="10" id="KW-0378">Hydrolase</keyword>
<evidence type="ECO:0000256" key="6">
    <source>
        <dbReference type="ARBA" id="ARBA00022703"/>
    </source>
</evidence>
<keyword evidence="20" id="KW-1185">Reference proteome</keyword>
<dbReference type="AlphaFoldDB" id="A0A4W6EGW0"/>
<evidence type="ECO:0000256" key="5">
    <source>
        <dbReference type="ARBA" id="ARBA00022473"/>
    </source>
</evidence>
<comment type="subcellular location">
    <subcellularLocation>
        <location evidence="2">Lysosome</location>
    </subcellularLocation>
</comment>
<evidence type="ECO:0000256" key="9">
    <source>
        <dbReference type="ARBA" id="ARBA00022759"/>
    </source>
</evidence>
<evidence type="ECO:0000256" key="13">
    <source>
        <dbReference type="ARBA" id="ARBA00023228"/>
    </source>
</evidence>
<dbReference type="EC" id="3.1.22.1" evidence="4"/>
<reference evidence="20" key="1">
    <citation type="submission" date="2015-09" db="EMBL/GenBank/DDBJ databases">
        <authorList>
            <person name="Sai Rama Sridatta P."/>
        </authorList>
    </citation>
    <scope>NUCLEOTIDE SEQUENCE [LARGE SCALE GENOMIC DNA]</scope>
</reference>
<keyword evidence="11" id="KW-1015">Disulfide bond</keyword>
<evidence type="ECO:0000256" key="18">
    <source>
        <dbReference type="ARBA" id="ARBA00045381"/>
    </source>
</evidence>
<evidence type="ECO:0000256" key="11">
    <source>
        <dbReference type="ARBA" id="ARBA00023157"/>
    </source>
</evidence>
<dbReference type="Pfam" id="PF03265">
    <property type="entry name" value="DNase_II"/>
    <property type="match status" value="1"/>
</dbReference>
<dbReference type="InParanoid" id="A0A4W6EGW0"/>
<dbReference type="PANTHER" id="PTHR10858:SF9">
    <property type="entry name" value="DEOXYRIBONUCLEASE-2-ALPHA"/>
    <property type="match status" value="1"/>
</dbReference>
<dbReference type="GO" id="GO:0005764">
    <property type="term" value="C:lysosome"/>
    <property type="evidence" value="ECO:0007669"/>
    <property type="project" value="UniProtKB-SubCell"/>
</dbReference>
<evidence type="ECO:0000256" key="4">
    <source>
        <dbReference type="ARBA" id="ARBA00012036"/>
    </source>
</evidence>
<dbReference type="Proteomes" id="UP000314980">
    <property type="component" value="Unassembled WGS sequence"/>
</dbReference>